<dbReference type="HOGENOM" id="CLU_1056880_0_0_6"/>
<accession>G9EKK2</accession>
<dbReference type="Proteomes" id="UP000002770">
    <property type="component" value="Unassembled WGS sequence"/>
</dbReference>
<proteinExistence type="predicted"/>
<dbReference type="STRING" id="658187.LDG_5737"/>
<evidence type="ECO:0000313" key="1">
    <source>
        <dbReference type="EMBL" id="EHL32353.1"/>
    </source>
</evidence>
<dbReference type="RefSeq" id="WP_006869699.1">
    <property type="nucleotide sequence ID" value="NZ_JH413801.1"/>
</dbReference>
<dbReference type="AlphaFoldDB" id="G9EKK2"/>
<organism evidence="1 2">
    <name type="scientific">Legionella drancourtii LLAP12</name>
    <dbReference type="NCBI Taxonomy" id="658187"/>
    <lineage>
        <taxon>Bacteria</taxon>
        <taxon>Pseudomonadati</taxon>
        <taxon>Pseudomonadota</taxon>
        <taxon>Gammaproteobacteria</taxon>
        <taxon>Legionellales</taxon>
        <taxon>Legionellaceae</taxon>
        <taxon>Legionella</taxon>
    </lineage>
</organism>
<sequence length="263" mass="30651">MKKNDADYLLEKQNISAQYIQPLLNELNTLLFSQKEIIQVFDTLVKLANGVYFLIGAKNDLPNIFKNRTLNRFIKVLNDQCVLLSSEDLKLNNLQDILFHNQDVGRFIPPIITVSYIGSVKKLEFQDELLNNNRMYISYVTVSSQAVLPLSALVFLPIPSDNDLLKCSNPRLQNIHIAQAPDLMDSCFLQYKLVSQFNYLDPSRKNMFHCLKILDNKCEDLGRRGFKKERDRLQLLKEEIDKKMNAFEKKTYKPRLRSVYRNP</sequence>
<dbReference type="InParanoid" id="G9EKK2"/>
<dbReference type="EMBL" id="JH413801">
    <property type="protein sequence ID" value="EHL32353.1"/>
    <property type="molecule type" value="Genomic_DNA"/>
</dbReference>
<keyword evidence="2" id="KW-1185">Reference proteome</keyword>
<evidence type="ECO:0000313" key="2">
    <source>
        <dbReference type="Proteomes" id="UP000002770"/>
    </source>
</evidence>
<gene>
    <name evidence="1" type="ORF">LDG_5737</name>
</gene>
<name>G9EKK2_9GAMM</name>
<protein>
    <submittedName>
        <fullName evidence="1">Uncharacterized protein</fullName>
    </submittedName>
</protein>
<reference evidence="1 2" key="1">
    <citation type="journal article" date="2011" name="BMC Genomics">
        <title>Insight into cross-talk between intra-amoebal pathogens.</title>
        <authorList>
            <person name="Gimenez G."/>
            <person name="Bertelli C."/>
            <person name="Moliner C."/>
            <person name="Robert C."/>
            <person name="Raoult D."/>
            <person name="Fournier P.E."/>
            <person name="Greub G."/>
        </authorList>
    </citation>
    <scope>NUCLEOTIDE SEQUENCE [LARGE SCALE GENOMIC DNA]</scope>
    <source>
        <strain evidence="1 2">LLAP12</strain>
    </source>
</reference>